<dbReference type="InterPro" id="IPR020476">
    <property type="entry name" value="Nudix_hydrolase"/>
</dbReference>
<evidence type="ECO:0000256" key="4">
    <source>
        <dbReference type="RuleBase" id="RU003476"/>
    </source>
</evidence>
<name>A0A5B2XL74_9PSEU</name>
<comment type="cofactor">
    <cofactor evidence="1">
        <name>Mg(2+)</name>
        <dbReference type="ChEBI" id="CHEBI:18420"/>
    </cofactor>
</comment>
<gene>
    <name evidence="6" type="ORF">F0L68_08845</name>
</gene>
<proteinExistence type="inferred from homology"/>
<evidence type="ECO:0000256" key="1">
    <source>
        <dbReference type="ARBA" id="ARBA00001946"/>
    </source>
</evidence>
<evidence type="ECO:0000313" key="6">
    <source>
        <dbReference type="EMBL" id="KAA2264113.1"/>
    </source>
</evidence>
<protein>
    <submittedName>
        <fullName evidence="6">NUDIX domain-containing protein</fullName>
    </submittedName>
</protein>
<dbReference type="Gene3D" id="3.90.79.10">
    <property type="entry name" value="Nucleoside Triphosphate Pyrophosphohydrolase"/>
    <property type="match status" value="1"/>
</dbReference>
<reference evidence="6 7" key="2">
    <citation type="submission" date="2019-09" db="EMBL/GenBank/DDBJ databases">
        <authorList>
            <person name="Jin C."/>
        </authorList>
    </citation>
    <scope>NUCLEOTIDE SEQUENCE [LARGE SCALE GENOMIC DNA]</scope>
    <source>
        <strain evidence="6 7">AN110305</strain>
    </source>
</reference>
<dbReference type="GO" id="GO:0016787">
    <property type="term" value="F:hydrolase activity"/>
    <property type="evidence" value="ECO:0007669"/>
    <property type="project" value="UniProtKB-KW"/>
</dbReference>
<dbReference type="SUPFAM" id="SSF55811">
    <property type="entry name" value="Nudix"/>
    <property type="match status" value="1"/>
</dbReference>
<dbReference type="PROSITE" id="PS51462">
    <property type="entry name" value="NUDIX"/>
    <property type="match status" value="1"/>
</dbReference>
<dbReference type="EMBL" id="VUOB01000013">
    <property type="protein sequence ID" value="KAA2264113.1"/>
    <property type="molecule type" value="Genomic_DNA"/>
</dbReference>
<evidence type="ECO:0000256" key="2">
    <source>
        <dbReference type="ARBA" id="ARBA00005582"/>
    </source>
</evidence>
<dbReference type="PRINTS" id="PR00502">
    <property type="entry name" value="NUDIXFAMILY"/>
</dbReference>
<reference evidence="6 7" key="1">
    <citation type="submission" date="2019-09" db="EMBL/GenBank/DDBJ databases">
        <title>Goodfellowia gen. nov., a new genus of the Pseudonocardineae related to Actinoalloteichus, containing Goodfellowia coeruleoviolacea gen. nov., comb. nov. gen. nov., comb. nov.</title>
        <authorList>
            <person name="Labeda D."/>
        </authorList>
    </citation>
    <scope>NUCLEOTIDE SEQUENCE [LARGE SCALE GENOMIC DNA]</scope>
    <source>
        <strain evidence="6 7">AN110305</strain>
    </source>
</reference>
<dbReference type="Pfam" id="PF00293">
    <property type="entry name" value="NUDIX"/>
    <property type="match status" value="1"/>
</dbReference>
<feature type="domain" description="Nudix hydrolase" evidence="5">
    <location>
        <begin position="1"/>
        <end position="125"/>
    </location>
</feature>
<dbReference type="InterPro" id="IPR000086">
    <property type="entry name" value="NUDIX_hydrolase_dom"/>
</dbReference>
<evidence type="ECO:0000259" key="5">
    <source>
        <dbReference type="PROSITE" id="PS51462"/>
    </source>
</evidence>
<dbReference type="Proteomes" id="UP000323454">
    <property type="component" value="Unassembled WGS sequence"/>
</dbReference>
<dbReference type="InterPro" id="IPR020084">
    <property type="entry name" value="NUDIX_hydrolase_CS"/>
</dbReference>
<keyword evidence="3 4" id="KW-0378">Hydrolase</keyword>
<dbReference type="PANTHER" id="PTHR43046">
    <property type="entry name" value="GDP-MANNOSE MANNOSYL HYDROLASE"/>
    <property type="match status" value="1"/>
</dbReference>
<sequence>MIRCVGGIVHDPAGRLLLVRRANAPGKGLWSVPGGRVEPGETDSAAVTRELREETGLSVTVGTLAGMVVRPAPTGFFEIYDYRCQVIHGQLTAGDDAADAAWVDAAIFATLQRDGALTDGLAAALSDWNCLPSS</sequence>
<dbReference type="OrthoDB" id="9804442at2"/>
<organism evidence="6 7">
    <name type="scientific">Solihabitans fulvus</name>
    <dbReference type="NCBI Taxonomy" id="1892852"/>
    <lineage>
        <taxon>Bacteria</taxon>
        <taxon>Bacillati</taxon>
        <taxon>Actinomycetota</taxon>
        <taxon>Actinomycetes</taxon>
        <taxon>Pseudonocardiales</taxon>
        <taxon>Pseudonocardiaceae</taxon>
        <taxon>Solihabitans</taxon>
    </lineage>
</organism>
<comment type="similarity">
    <text evidence="2 4">Belongs to the Nudix hydrolase family.</text>
</comment>
<accession>A0A5B2XL74</accession>
<keyword evidence="7" id="KW-1185">Reference proteome</keyword>
<comment type="caution">
    <text evidence="6">The sequence shown here is derived from an EMBL/GenBank/DDBJ whole genome shotgun (WGS) entry which is preliminary data.</text>
</comment>
<evidence type="ECO:0000256" key="3">
    <source>
        <dbReference type="ARBA" id="ARBA00022801"/>
    </source>
</evidence>
<dbReference type="AlphaFoldDB" id="A0A5B2XL74"/>
<dbReference type="PANTHER" id="PTHR43046:SF14">
    <property type="entry name" value="MUTT_NUDIX FAMILY PROTEIN"/>
    <property type="match status" value="1"/>
</dbReference>
<dbReference type="InterPro" id="IPR015797">
    <property type="entry name" value="NUDIX_hydrolase-like_dom_sf"/>
</dbReference>
<dbReference type="CDD" id="cd02883">
    <property type="entry name" value="NUDIX_Hydrolase"/>
    <property type="match status" value="1"/>
</dbReference>
<evidence type="ECO:0000313" key="7">
    <source>
        <dbReference type="Proteomes" id="UP000323454"/>
    </source>
</evidence>
<dbReference type="PROSITE" id="PS00893">
    <property type="entry name" value="NUDIX_BOX"/>
    <property type="match status" value="1"/>
</dbReference>